<dbReference type="InterPro" id="IPR000757">
    <property type="entry name" value="Beta-glucanase-like"/>
</dbReference>
<feature type="signal peptide" evidence="2">
    <location>
        <begin position="1"/>
        <end position="25"/>
    </location>
</feature>
<feature type="chain" id="PRO_5046866216" evidence="2">
    <location>
        <begin position="26"/>
        <end position="535"/>
    </location>
</feature>
<dbReference type="EMBL" id="JAYFUM010000026">
    <property type="protein sequence ID" value="MEA5141298.1"/>
    <property type="molecule type" value="Genomic_DNA"/>
</dbReference>
<evidence type="ECO:0000256" key="1">
    <source>
        <dbReference type="ARBA" id="ARBA00006865"/>
    </source>
</evidence>
<keyword evidence="2" id="KW-0732">Signal</keyword>
<evidence type="ECO:0000259" key="4">
    <source>
        <dbReference type="PROSITE" id="PS51762"/>
    </source>
</evidence>
<accession>A0ABU5QFB6</accession>
<dbReference type="SUPFAM" id="SSF49299">
    <property type="entry name" value="PKD domain"/>
    <property type="match status" value="1"/>
</dbReference>
<proteinExistence type="inferred from homology"/>
<evidence type="ECO:0000259" key="3">
    <source>
        <dbReference type="PROSITE" id="PS50093"/>
    </source>
</evidence>
<evidence type="ECO:0000313" key="6">
    <source>
        <dbReference type="Proteomes" id="UP001302949"/>
    </source>
</evidence>
<dbReference type="CDD" id="cd08023">
    <property type="entry name" value="GH16_laminarinase_like"/>
    <property type="match status" value="1"/>
</dbReference>
<sequence>MYKNITSLFFVFLATAIGISACKQAEYSFGALVAPSNLTLATSVVGVDANNPNGNGTGSVIVTTTANNALTYKIDFGDGKTEVVPTGSITYKYANPGTSEYTITVSAIGTGGEVSTISKKVKVYVAFEIPTDLITLLTNNASKVWVNDKDALGHVGVGPADAFSPIWYAADPNTRPACLYDDEITFAKAGNGVTLTVDNKGQSSFIAAAMAYYGLSGADGCYDISTAGTKNLTFMNATSASTAQNSTRIQFSVPGNGIVNFATGGNTYEILSISANSMTLRSIGADGNAWFMKLKPKQAEGPTTEKKLFWSEEFDKDGTPNAAVWGFDLGNGDNGWGNAEKQYYTNRPENVIVKDGVLKITAQKETYNGFNYTSSRMLSMNKFSFTYGRVDIRAKLPTGGGTWPALWMLGSNIQTVGWPACGEIDIMEHKGNEPNKIYGTMHHPNHSGGNADGGSTIISNASSEFHVYSVDWSATAIKMYVDDKLYYTFTNTSSLPFNKDFFLILNVAMGGTFGGAIDPNFVSSSMEVDYIRIYK</sequence>
<dbReference type="PANTHER" id="PTHR10963">
    <property type="entry name" value="GLYCOSYL HYDROLASE-RELATED"/>
    <property type="match status" value="1"/>
</dbReference>
<dbReference type="InterPro" id="IPR013320">
    <property type="entry name" value="ConA-like_dom_sf"/>
</dbReference>
<organism evidence="5 6">
    <name type="scientific">Arcicella rigui</name>
    <dbReference type="NCBI Taxonomy" id="797020"/>
    <lineage>
        <taxon>Bacteria</taxon>
        <taxon>Pseudomonadati</taxon>
        <taxon>Bacteroidota</taxon>
        <taxon>Cytophagia</taxon>
        <taxon>Cytophagales</taxon>
        <taxon>Flectobacillaceae</taxon>
        <taxon>Arcicella</taxon>
    </lineage>
</organism>
<dbReference type="InterPro" id="IPR013783">
    <property type="entry name" value="Ig-like_fold"/>
</dbReference>
<keyword evidence="6" id="KW-1185">Reference proteome</keyword>
<dbReference type="PANTHER" id="PTHR10963:SF55">
    <property type="entry name" value="GLYCOSIDE HYDROLASE FAMILY 16 PROTEIN"/>
    <property type="match status" value="1"/>
</dbReference>
<dbReference type="PROSITE" id="PS51762">
    <property type="entry name" value="GH16_2"/>
    <property type="match status" value="1"/>
</dbReference>
<comment type="caution">
    <text evidence="5">The sequence shown here is derived from an EMBL/GenBank/DDBJ whole genome shotgun (WGS) entry which is preliminary data.</text>
</comment>
<evidence type="ECO:0000313" key="5">
    <source>
        <dbReference type="EMBL" id="MEA5141298.1"/>
    </source>
</evidence>
<evidence type="ECO:0000256" key="2">
    <source>
        <dbReference type="SAM" id="SignalP"/>
    </source>
</evidence>
<feature type="domain" description="GH16" evidence="4">
    <location>
        <begin position="314"/>
        <end position="535"/>
    </location>
</feature>
<dbReference type="RefSeq" id="WP_323298455.1">
    <property type="nucleotide sequence ID" value="NZ_JAYFUM010000026.1"/>
</dbReference>
<dbReference type="InterPro" id="IPR000601">
    <property type="entry name" value="PKD_dom"/>
</dbReference>
<dbReference type="CDD" id="cd00146">
    <property type="entry name" value="PKD"/>
    <property type="match status" value="1"/>
</dbReference>
<name>A0ABU5QFB6_9BACT</name>
<dbReference type="Gene3D" id="2.60.40.10">
    <property type="entry name" value="Immunoglobulins"/>
    <property type="match status" value="1"/>
</dbReference>
<dbReference type="SUPFAM" id="SSF49899">
    <property type="entry name" value="Concanavalin A-like lectins/glucanases"/>
    <property type="match status" value="1"/>
</dbReference>
<comment type="similarity">
    <text evidence="1">Belongs to the glycosyl hydrolase 16 family.</text>
</comment>
<dbReference type="Pfam" id="PF00722">
    <property type="entry name" value="Glyco_hydro_16"/>
    <property type="match status" value="1"/>
</dbReference>
<protein>
    <submittedName>
        <fullName evidence="5">Family 16 glycosylhydrolase</fullName>
    </submittedName>
</protein>
<dbReference type="PROSITE" id="PS51257">
    <property type="entry name" value="PROKAR_LIPOPROTEIN"/>
    <property type="match status" value="1"/>
</dbReference>
<dbReference type="PROSITE" id="PS50093">
    <property type="entry name" value="PKD"/>
    <property type="match status" value="1"/>
</dbReference>
<dbReference type="InterPro" id="IPR035986">
    <property type="entry name" value="PKD_dom_sf"/>
</dbReference>
<reference evidence="5 6" key="1">
    <citation type="submission" date="2023-12" db="EMBL/GenBank/DDBJ databases">
        <title>Novel species of the genus Arcicella isolated from rivers.</title>
        <authorList>
            <person name="Lu H."/>
        </authorList>
    </citation>
    <scope>NUCLEOTIDE SEQUENCE [LARGE SCALE GENOMIC DNA]</scope>
    <source>
        <strain evidence="5 6">KCTC 23307</strain>
    </source>
</reference>
<dbReference type="Proteomes" id="UP001302949">
    <property type="component" value="Unassembled WGS sequence"/>
</dbReference>
<dbReference type="InterPro" id="IPR050546">
    <property type="entry name" value="Glycosyl_Hydrlase_16"/>
</dbReference>
<dbReference type="Gene3D" id="2.60.120.200">
    <property type="match status" value="1"/>
</dbReference>
<gene>
    <name evidence="5" type="ORF">VB248_19245</name>
</gene>
<feature type="domain" description="PKD" evidence="3">
    <location>
        <begin position="65"/>
        <end position="106"/>
    </location>
</feature>